<dbReference type="HOGENOM" id="CLU_1207584_0_0_11"/>
<dbReference type="InterPro" id="IPR052950">
    <property type="entry name" value="CISD"/>
</dbReference>
<keyword evidence="1" id="KW-0001">2Fe-2S</keyword>
<protein>
    <submittedName>
        <fullName evidence="7">CDGSH iron-sulfur domain-containing protein</fullName>
    </submittedName>
</protein>
<dbReference type="RefSeq" id="WP_038681114.1">
    <property type="nucleotide sequence ID" value="NZ_CP007514.1"/>
</dbReference>
<proteinExistence type="predicted"/>
<dbReference type="Proteomes" id="UP000025229">
    <property type="component" value="Chromosome"/>
</dbReference>
<dbReference type="PANTHER" id="PTHR46491">
    <property type="entry name" value="CDGSH IRON SULFUR DOMAIN PROTEIN HOMOLOG"/>
    <property type="match status" value="1"/>
</dbReference>
<dbReference type="InterPro" id="IPR042216">
    <property type="entry name" value="MitoNEET_CISD"/>
</dbReference>
<dbReference type="PATRIC" id="fig|42256.3.peg.1021"/>
<dbReference type="Gene3D" id="3.40.5.90">
    <property type="entry name" value="CDGSH iron-sulfur domain, mitoNEET-type"/>
    <property type="match status" value="2"/>
</dbReference>
<organism evidence="6 8">
    <name type="scientific">Rubrobacter radiotolerans</name>
    <name type="common">Arthrobacter radiotolerans</name>
    <dbReference type="NCBI Taxonomy" id="42256"/>
    <lineage>
        <taxon>Bacteria</taxon>
        <taxon>Bacillati</taxon>
        <taxon>Actinomycetota</taxon>
        <taxon>Rubrobacteria</taxon>
        <taxon>Rubrobacterales</taxon>
        <taxon>Rubrobacteraceae</taxon>
        <taxon>Rubrobacter</taxon>
    </lineage>
</organism>
<evidence type="ECO:0000313" key="6">
    <source>
        <dbReference type="EMBL" id="AHY46294.1"/>
    </source>
</evidence>
<dbReference type="KEGG" id="rrd:RradSPS_1011"/>
<keyword evidence="3" id="KW-0408">Iron</keyword>
<dbReference type="Gene3D" id="3.30.70.20">
    <property type="match status" value="1"/>
</dbReference>
<evidence type="ECO:0000313" key="8">
    <source>
        <dbReference type="Proteomes" id="UP000025229"/>
    </source>
</evidence>
<dbReference type="SUPFAM" id="SSF54862">
    <property type="entry name" value="4Fe-4S ferredoxins"/>
    <property type="match status" value="1"/>
</dbReference>
<keyword evidence="4" id="KW-0411">Iron-sulfur</keyword>
<dbReference type="Pfam" id="PF09360">
    <property type="entry name" value="zf-CDGSH"/>
    <property type="match status" value="2"/>
</dbReference>
<reference evidence="7" key="2">
    <citation type="submission" date="2023-11" db="EMBL/GenBank/DDBJ databases">
        <title>MicrobeMod: A computational toolkit for identifying prokaryotic methylation and restriction-modification with nanopore sequencing.</title>
        <authorList>
            <person name="Crits-Christoph A."/>
            <person name="Kang S.C."/>
            <person name="Lee H."/>
            <person name="Ostrov N."/>
        </authorList>
    </citation>
    <scope>NUCLEOTIDE SEQUENCE</scope>
    <source>
        <strain evidence="7">ATCC 51242</strain>
    </source>
</reference>
<dbReference type="PANTHER" id="PTHR46491:SF3">
    <property type="entry name" value="CDGSH IRON-SULFUR DOMAIN-CONTAINING PROTEIN 3, MITOCHONDRIAL"/>
    <property type="match status" value="1"/>
</dbReference>
<dbReference type="eggNOG" id="COG3592">
    <property type="taxonomic scope" value="Bacteria"/>
</dbReference>
<dbReference type="AlphaFoldDB" id="A0A023X2J6"/>
<feature type="domain" description="Iron-binding zinc finger CDGSH type" evidence="5">
    <location>
        <begin position="175"/>
        <end position="216"/>
    </location>
</feature>
<evidence type="ECO:0000256" key="2">
    <source>
        <dbReference type="ARBA" id="ARBA00022723"/>
    </source>
</evidence>
<evidence type="ECO:0000256" key="4">
    <source>
        <dbReference type="ARBA" id="ARBA00023014"/>
    </source>
</evidence>
<dbReference type="OrthoDB" id="9798157at2"/>
<dbReference type="GO" id="GO:0046872">
    <property type="term" value="F:metal ion binding"/>
    <property type="evidence" value="ECO:0007669"/>
    <property type="project" value="UniProtKB-KW"/>
</dbReference>
<keyword evidence="2" id="KW-0479">Metal-binding</keyword>
<dbReference type="SMART" id="SM00704">
    <property type="entry name" value="ZnF_CDGSH"/>
    <property type="match status" value="2"/>
</dbReference>
<evidence type="ECO:0000313" key="7">
    <source>
        <dbReference type="EMBL" id="MDX5893702.1"/>
    </source>
</evidence>
<dbReference type="EMBL" id="JAWXXX010000001">
    <property type="protein sequence ID" value="MDX5893702.1"/>
    <property type="molecule type" value="Genomic_DNA"/>
</dbReference>
<dbReference type="GO" id="GO:0051537">
    <property type="term" value="F:2 iron, 2 sulfur cluster binding"/>
    <property type="evidence" value="ECO:0007669"/>
    <property type="project" value="UniProtKB-KW"/>
</dbReference>
<keyword evidence="8" id="KW-1185">Reference proteome</keyword>
<gene>
    <name evidence="6" type="ORF">RradSPS_1011</name>
    <name evidence="7" type="ORF">SIL72_06635</name>
</gene>
<reference evidence="6 8" key="1">
    <citation type="submission" date="2014-03" db="EMBL/GenBank/DDBJ databases">
        <title>Complete genome sequence of the Radio-Resistant Rubrobacter radiotolerans RSPS-4.</title>
        <authorList>
            <person name="Egas C.C."/>
            <person name="Barroso C.C."/>
            <person name="Froufe H.J.C."/>
            <person name="Pacheco J.J."/>
            <person name="Albuquerque L.L."/>
            <person name="da Costa M.M.S."/>
        </authorList>
    </citation>
    <scope>NUCLEOTIDE SEQUENCE [LARGE SCALE GENOMIC DNA]</scope>
    <source>
        <strain evidence="6 8">RSPS-4</strain>
    </source>
</reference>
<dbReference type="eggNOG" id="COG3369">
    <property type="taxonomic scope" value="Bacteria"/>
</dbReference>
<dbReference type="Pfam" id="PF06902">
    <property type="entry name" value="Fer4_19"/>
    <property type="match status" value="1"/>
</dbReference>
<accession>A0A023X2J6</accession>
<sequence>MSKNREKTYTSETTDVTFDPARCIHSENCVRTLPAVFDVGKRPWIQPDKASAEAVARAVTLCPTGALRYRSESVPPEPVPPENTLRVAAGGPVYVWGDLLLNDHDGEPLARETRLALCRCGASGTKPLCNGAHTDLEDLDLPGSLGDGGLRDDGSAETTLTLQPKRNGPMIVTGKLTLLSENGNTTLSGTRTALCRCGRSSNKPFCDGSHAREGWRE</sequence>
<name>A0A023X2J6_RUBRA</name>
<evidence type="ECO:0000259" key="5">
    <source>
        <dbReference type="SMART" id="SM00704"/>
    </source>
</evidence>
<dbReference type="Proteomes" id="UP001281130">
    <property type="component" value="Unassembled WGS sequence"/>
</dbReference>
<evidence type="ECO:0000256" key="3">
    <source>
        <dbReference type="ARBA" id="ARBA00023004"/>
    </source>
</evidence>
<dbReference type="InterPro" id="IPR018967">
    <property type="entry name" value="FeS-contain_CDGSH-typ"/>
</dbReference>
<dbReference type="STRING" id="42256.RradSPS_1011"/>
<dbReference type="EMBL" id="CP007514">
    <property type="protein sequence ID" value="AHY46294.1"/>
    <property type="molecule type" value="Genomic_DNA"/>
</dbReference>
<dbReference type="GO" id="GO:0005737">
    <property type="term" value="C:cytoplasm"/>
    <property type="evidence" value="ECO:0007669"/>
    <property type="project" value="UniProtKB-ARBA"/>
</dbReference>
<dbReference type="InterPro" id="IPR010693">
    <property type="entry name" value="Divergent_4Fe-4S_mono-cluster"/>
</dbReference>
<evidence type="ECO:0000256" key="1">
    <source>
        <dbReference type="ARBA" id="ARBA00022714"/>
    </source>
</evidence>
<feature type="domain" description="Iron-binding zinc finger CDGSH type" evidence="5">
    <location>
        <begin position="107"/>
        <end position="139"/>
    </location>
</feature>